<dbReference type="Gene3D" id="3.90.1300.10">
    <property type="entry name" value="Amidase signature (AS) domain"/>
    <property type="match status" value="1"/>
</dbReference>
<protein>
    <recommendedName>
        <fullName evidence="2">Amidase domain-containing protein</fullName>
    </recommendedName>
</protein>
<dbReference type="InterPro" id="IPR036928">
    <property type="entry name" value="AS_sf"/>
</dbReference>
<dbReference type="AlphaFoldDB" id="A0A382WB37"/>
<proteinExistence type="predicted"/>
<accession>A0A382WB37</accession>
<evidence type="ECO:0000256" key="1">
    <source>
        <dbReference type="SAM" id="MobiDB-lite"/>
    </source>
</evidence>
<feature type="domain" description="Amidase" evidence="2">
    <location>
        <begin position="49"/>
        <end position="108"/>
    </location>
</feature>
<evidence type="ECO:0000259" key="2">
    <source>
        <dbReference type="Pfam" id="PF01425"/>
    </source>
</evidence>
<organism evidence="3">
    <name type="scientific">marine metagenome</name>
    <dbReference type="NCBI Taxonomy" id="408172"/>
    <lineage>
        <taxon>unclassified sequences</taxon>
        <taxon>metagenomes</taxon>
        <taxon>ecological metagenomes</taxon>
    </lineage>
</organism>
<gene>
    <name evidence="3" type="ORF">METZ01_LOCUS408192</name>
</gene>
<evidence type="ECO:0000313" key="3">
    <source>
        <dbReference type="EMBL" id="SVD55338.1"/>
    </source>
</evidence>
<dbReference type="PANTHER" id="PTHR42678">
    <property type="entry name" value="AMIDASE"/>
    <property type="match status" value="1"/>
</dbReference>
<feature type="region of interest" description="Disordered" evidence="1">
    <location>
        <begin position="1"/>
        <end position="29"/>
    </location>
</feature>
<sequence>MTAGTLSTSAADAENSGDAGARTGDGVEETTILELQQSMASGERTARFLTEAYLERIEEIDSTGPALNSVLALNPDALDIASALDRERQERGPRGALHGIPVLLKDNL</sequence>
<dbReference type="InterPro" id="IPR023631">
    <property type="entry name" value="Amidase_dom"/>
</dbReference>
<dbReference type="Pfam" id="PF01425">
    <property type="entry name" value="Amidase"/>
    <property type="match status" value="1"/>
</dbReference>
<dbReference type="PANTHER" id="PTHR42678:SF34">
    <property type="entry name" value="OS04G0183300 PROTEIN"/>
    <property type="match status" value="1"/>
</dbReference>
<reference evidence="3" key="1">
    <citation type="submission" date="2018-05" db="EMBL/GenBank/DDBJ databases">
        <authorList>
            <person name="Lanie J.A."/>
            <person name="Ng W.-L."/>
            <person name="Kazmierczak K.M."/>
            <person name="Andrzejewski T.M."/>
            <person name="Davidsen T.M."/>
            <person name="Wayne K.J."/>
            <person name="Tettelin H."/>
            <person name="Glass J.I."/>
            <person name="Rusch D."/>
            <person name="Podicherti R."/>
            <person name="Tsui H.-C.T."/>
            <person name="Winkler M.E."/>
        </authorList>
    </citation>
    <scope>NUCLEOTIDE SEQUENCE</scope>
</reference>
<feature type="compositionally biased region" description="Polar residues" evidence="1">
    <location>
        <begin position="1"/>
        <end position="10"/>
    </location>
</feature>
<dbReference type="EMBL" id="UINC01158026">
    <property type="protein sequence ID" value="SVD55338.1"/>
    <property type="molecule type" value="Genomic_DNA"/>
</dbReference>
<dbReference type="SUPFAM" id="SSF75304">
    <property type="entry name" value="Amidase signature (AS) enzymes"/>
    <property type="match status" value="1"/>
</dbReference>
<feature type="non-terminal residue" evidence="3">
    <location>
        <position position="108"/>
    </location>
</feature>
<name>A0A382WB37_9ZZZZ</name>